<name>A0ABD3MNL1_9STRA</name>
<dbReference type="Pfam" id="PF13671">
    <property type="entry name" value="AAA_33"/>
    <property type="match status" value="1"/>
</dbReference>
<protein>
    <submittedName>
        <fullName evidence="2">Uncharacterized protein</fullName>
    </submittedName>
</protein>
<evidence type="ECO:0000313" key="2">
    <source>
        <dbReference type="EMBL" id="KAL3765590.1"/>
    </source>
</evidence>
<dbReference type="Proteomes" id="UP001530400">
    <property type="component" value="Unassembled WGS sequence"/>
</dbReference>
<feature type="compositionally biased region" description="Polar residues" evidence="1">
    <location>
        <begin position="1"/>
        <end position="10"/>
    </location>
</feature>
<dbReference type="AlphaFoldDB" id="A0ABD3MNL1"/>
<evidence type="ECO:0000313" key="3">
    <source>
        <dbReference type="Proteomes" id="UP001530400"/>
    </source>
</evidence>
<organism evidence="2 3">
    <name type="scientific">Cyclotella atomus</name>
    <dbReference type="NCBI Taxonomy" id="382360"/>
    <lineage>
        <taxon>Eukaryota</taxon>
        <taxon>Sar</taxon>
        <taxon>Stramenopiles</taxon>
        <taxon>Ochrophyta</taxon>
        <taxon>Bacillariophyta</taxon>
        <taxon>Coscinodiscophyceae</taxon>
        <taxon>Thalassiosirophycidae</taxon>
        <taxon>Stephanodiscales</taxon>
        <taxon>Stephanodiscaceae</taxon>
        <taxon>Cyclotella</taxon>
    </lineage>
</organism>
<dbReference type="PANTHER" id="PTHR12083">
    <property type="entry name" value="BIFUNCTIONAL POLYNUCLEOTIDE PHOSPHATASE/KINASE"/>
    <property type="match status" value="1"/>
</dbReference>
<gene>
    <name evidence="2" type="ORF">ACHAWO_003882</name>
</gene>
<dbReference type="PANTHER" id="PTHR12083:SF9">
    <property type="entry name" value="BIFUNCTIONAL POLYNUCLEOTIDE PHOSPHATASE_KINASE"/>
    <property type="match status" value="1"/>
</dbReference>
<dbReference type="SUPFAM" id="SSF52540">
    <property type="entry name" value="P-loop containing nucleoside triphosphate hydrolases"/>
    <property type="match status" value="1"/>
</dbReference>
<accession>A0ABD3MNL1</accession>
<comment type="caution">
    <text evidence="2">The sequence shown here is derived from an EMBL/GenBank/DDBJ whole genome shotgun (WGS) entry which is preliminary data.</text>
</comment>
<reference evidence="2 3" key="1">
    <citation type="submission" date="2024-10" db="EMBL/GenBank/DDBJ databases">
        <title>Updated reference genomes for cyclostephanoid diatoms.</title>
        <authorList>
            <person name="Roberts W.R."/>
            <person name="Alverson A.J."/>
        </authorList>
    </citation>
    <scope>NUCLEOTIDE SEQUENCE [LARGE SCALE GENOMIC DNA]</scope>
    <source>
        <strain evidence="2 3">AJA010-31</strain>
    </source>
</reference>
<sequence length="178" mass="20201">MADNDGWNTVSHKHKLTPRISEPEDDDGGDFVVYSPRKKKTRDATEANPLKNQCKFVLILVGIPGSGKSTFATKLENIAPHKYARVNQDIIGNRRDCEDLTRKILSQNKIPIIDRCNFSPDQRQTWVDIASSVGASVDCIVFSYNTEVCIRRCRERKFHETITAHNAVIVSRLCFIPR</sequence>
<proteinExistence type="predicted"/>
<dbReference type="Gene3D" id="3.40.50.300">
    <property type="entry name" value="P-loop containing nucleotide triphosphate hydrolases"/>
    <property type="match status" value="1"/>
</dbReference>
<dbReference type="InterPro" id="IPR027417">
    <property type="entry name" value="P-loop_NTPase"/>
</dbReference>
<evidence type="ECO:0000256" key="1">
    <source>
        <dbReference type="SAM" id="MobiDB-lite"/>
    </source>
</evidence>
<dbReference type="EMBL" id="JALLPJ020001399">
    <property type="protein sequence ID" value="KAL3765590.1"/>
    <property type="molecule type" value="Genomic_DNA"/>
</dbReference>
<feature type="region of interest" description="Disordered" evidence="1">
    <location>
        <begin position="1"/>
        <end position="30"/>
    </location>
</feature>
<keyword evidence="3" id="KW-1185">Reference proteome</keyword>